<name>A0AA36DLK6_CYLNA</name>
<evidence type="ECO:0000313" key="3">
    <source>
        <dbReference type="Proteomes" id="UP001176961"/>
    </source>
</evidence>
<protein>
    <submittedName>
        <fullName evidence="2">Uncharacterized protein</fullName>
    </submittedName>
</protein>
<gene>
    <name evidence="2" type="ORF">CYNAS_LOCUS1870</name>
</gene>
<evidence type="ECO:0000313" key="2">
    <source>
        <dbReference type="EMBL" id="CAJ0589887.1"/>
    </source>
</evidence>
<feature type="compositionally biased region" description="Basic and acidic residues" evidence="1">
    <location>
        <begin position="65"/>
        <end position="83"/>
    </location>
</feature>
<feature type="compositionally biased region" description="Polar residues" evidence="1">
    <location>
        <begin position="1"/>
        <end position="19"/>
    </location>
</feature>
<dbReference type="EMBL" id="CATQJL010000001">
    <property type="protein sequence ID" value="CAJ0589887.1"/>
    <property type="molecule type" value="Genomic_DNA"/>
</dbReference>
<dbReference type="AlphaFoldDB" id="A0AA36DLK6"/>
<dbReference type="Proteomes" id="UP001176961">
    <property type="component" value="Unassembled WGS sequence"/>
</dbReference>
<proteinExistence type="predicted"/>
<evidence type="ECO:0000256" key="1">
    <source>
        <dbReference type="SAM" id="MobiDB-lite"/>
    </source>
</evidence>
<keyword evidence="3" id="KW-1185">Reference proteome</keyword>
<accession>A0AA36DLK6</accession>
<feature type="region of interest" description="Disordered" evidence="1">
    <location>
        <begin position="1"/>
        <end position="101"/>
    </location>
</feature>
<feature type="compositionally biased region" description="Acidic residues" evidence="1">
    <location>
        <begin position="55"/>
        <end position="64"/>
    </location>
</feature>
<feature type="compositionally biased region" description="Basic and acidic residues" evidence="1">
    <location>
        <begin position="31"/>
        <end position="54"/>
    </location>
</feature>
<sequence>MTDTSSEPKMVPSSSQPTKEQYARRPSGPNDIKRFRVNRKEDMDLAFEESRQEVITEEGDDEEEYKCKNSDEHEVHNSSHPKSDVFIVIDRPETTTVSSGN</sequence>
<reference evidence="2" key="1">
    <citation type="submission" date="2023-07" db="EMBL/GenBank/DDBJ databases">
        <authorList>
            <consortium name="CYATHOMIX"/>
        </authorList>
    </citation>
    <scope>NUCLEOTIDE SEQUENCE</scope>
    <source>
        <strain evidence="2">N/A</strain>
    </source>
</reference>
<organism evidence="2 3">
    <name type="scientific">Cylicocyclus nassatus</name>
    <name type="common">Nematode worm</name>
    <dbReference type="NCBI Taxonomy" id="53992"/>
    <lineage>
        <taxon>Eukaryota</taxon>
        <taxon>Metazoa</taxon>
        <taxon>Ecdysozoa</taxon>
        <taxon>Nematoda</taxon>
        <taxon>Chromadorea</taxon>
        <taxon>Rhabditida</taxon>
        <taxon>Rhabditina</taxon>
        <taxon>Rhabditomorpha</taxon>
        <taxon>Strongyloidea</taxon>
        <taxon>Strongylidae</taxon>
        <taxon>Cylicocyclus</taxon>
    </lineage>
</organism>
<comment type="caution">
    <text evidence="2">The sequence shown here is derived from an EMBL/GenBank/DDBJ whole genome shotgun (WGS) entry which is preliminary data.</text>
</comment>